<dbReference type="EMBL" id="UYRU01096306">
    <property type="protein sequence ID" value="VDN39701.1"/>
    <property type="molecule type" value="Genomic_DNA"/>
</dbReference>
<protein>
    <submittedName>
        <fullName evidence="1">Uncharacterized protein</fullName>
    </submittedName>
</protein>
<accession>A0A3P7PA38</accession>
<name>A0A3P7PA38_DIBLA</name>
<keyword evidence="2" id="KW-1185">Reference proteome</keyword>
<dbReference type="AlphaFoldDB" id="A0A3P7PA38"/>
<reference evidence="1 2" key="1">
    <citation type="submission" date="2018-11" db="EMBL/GenBank/DDBJ databases">
        <authorList>
            <consortium name="Pathogen Informatics"/>
        </authorList>
    </citation>
    <scope>NUCLEOTIDE SEQUENCE [LARGE SCALE GENOMIC DNA]</scope>
</reference>
<sequence length="140" mass="14461">MLETAPYSSLKWHIRVPYEYVARCFAVSRKIQDLSRDCQLIDEDEYAAVNSFGRGPTTAGPPAAFGQAAPFSAAGGGTTNGTSNFNVRFVASTAQPVNSNSGSSATSPSGGSSTGYPVVRVFAQDSPSTDAVSITLSGGL</sequence>
<proteinExistence type="predicted"/>
<organism evidence="1 2">
    <name type="scientific">Dibothriocephalus latus</name>
    <name type="common">Fish tapeworm</name>
    <name type="synonym">Diphyllobothrium latum</name>
    <dbReference type="NCBI Taxonomy" id="60516"/>
    <lineage>
        <taxon>Eukaryota</taxon>
        <taxon>Metazoa</taxon>
        <taxon>Spiralia</taxon>
        <taxon>Lophotrochozoa</taxon>
        <taxon>Platyhelminthes</taxon>
        <taxon>Cestoda</taxon>
        <taxon>Eucestoda</taxon>
        <taxon>Diphyllobothriidea</taxon>
        <taxon>Diphyllobothriidae</taxon>
        <taxon>Dibothriocephalus</taxon>
    </lineage>
</organism>
<gene>
    <name evidence="1" type="ORF">DILT_LOCUS17983</name>
</gene>
<evidence type="ECO:0000313" key="2">
    <source>
        <dbReference type="Proteomes" id="UP000281553"/>
    </source>
</evidence>
<dbReference type="Proteomes" id="UP000281553">
    <property type="component" value="Unassembled WGS sequence"/>
</dbReference>
<evidence type="ECO:0000313" key="1">
    <source>
        <dbReference type="EMBL" id="VDN39701.1"/>
    </source>
</evidence>